<keyword evidence="3" id="KW-0963">Cytoplasm</keyword>
<dbReference type="HAMAP" id="MF_00580">
    <property type="entry name" value="CH10"/>
    <property type="match status" value="1"/>
</dbReference>
<protein>
    <recommendedName>
        <fullName evidence="3">Co-chaperonin GroES</fullName>
    </recommendedName>
    <alternativeName>
        <fullName evidence="3">10 kDa chaperonin</fullName>
    </alternativeName>
    <alternativeName>
        <fullName evidence="3">Chaperonin-10</fullName>
        <shortName evidence="3">Cpn10</shortName>
    </alternativeName>
</protein>
<evidence type="ECO:0000256" key="2">
    <source>
        <dbReference type="ARBA" id="ARBA00023186"/>
    </source>
</evidence>
<proteinExistence type="inferred from homology"/>
<evidence type="ECO:0000256" key="1">
    <source>
        <dbReference type="ARBA" id="ARBA00006975"/>
    </source>
</evidence>
<evidence type="ECO:0000313" key="6">
    <source>
        <dbReference type="Proteomes" id="UP000230251"/>
    </source>
</evidence>
<dbReference type="AlphaFoldDB" id="A0A2M8EPU5"/>
<dbReference type="Gene3D" id="2.30.33.40">
    <property type="entry name" value="GroES chaperonin"/>
    <property type="match status" value="1"/>
</dbReference>
<evidence type="ECO:0000256" key="4">
    <source>
        <dbReference type="RuleBase" id="RU000535"/>
    </source>
</evidence>
<dbReference type="Proteomes" id="UP000230251">
    <property type="component" value="Unassembled WGS sequence"/>
</dbReference>
<comment type="function">
    <text evidence="3 4">Together with the chaperonin GroEL, plays an essential role in assisting protein folding. The GroEL-GroES system forms a nano-cage that allows encapsulation of the non-native substrate proteins and provides a physical environment optimized to promote and accelerate protein folding. GroES binds to the apical surface of the GroEL ring, thereby capping the opening of the GroEL channel.</text>
</comment>
<dbReference type="EMBL" id="PFSI01000019">
    <property type="protein sequence ID" value="PJC24775.1"/>
    <property type="molecule type" value="Genomic_DNA"/>
</dbReference>
<dbReference type="GO" id="GO:0051082">
    <property type="term" value="F:unfolded protein binding"/>
    <property type="evidence" value="ECO:0007669"/>
    <property type="project" value="TreeGrafter"/>
</dbReference>
<evidence type="ECO:0000313" key="5">
    <source>
        <dbReference type="EMBL" id="PJC24775.1"/>
    </source>
</evidence>
<evidence type="ECO:0000256" key="3">
    <source>
        <dbReference type="HAMAP-Rule" id="MF_00580"/>
    </source>
</evidence>
<dbReference type="GO" id="GO:0051087">
    <property type="term" value="F:protein-folding chaperone binding"/>
    <property type="evidence" value="ECO:0007669"/>
    <property type="project" value="TreeGrafter"/>
</dbReference>
<dbReference type="GO" id="GO:0046872">
    <property type="term" value="F:metal ion binding"/>
    <property type="evidence" value="ECO:0007669"/>
    <property type="project" value="TreeGrafter"/>
</dbReference>
<comment type="caution">
    <text evidence="5">The sequence shown here is derived from an EMBL/GenBank/DDBJ whole genome shotgun (WGS) entry which is preliminary data.</text>
</comment>
<name>A0A2M8EPU5_9BACT</name>
<dbReference type="PANTHER" id="PTHR10772">
    <property type="entry name" value="10 KDA HEAT SHOCK PROTEIN"/>
    <property type="match status" value="1"/>
</dbReference>
<organism evidence="5 6">
    <name type="scientific">Candidatus Uhrbacteria bacterium CG_4_9_14_0_2_um_filter_41_50</name>
    <dbReference type="NCBI Taxonomy" id="1975031"/>
    <lineage>
        <taxon>Bacteria</taxon>
        <taxon>Candidatus Uhriibacteriota</taxon>
    </lineage>
</organism>
<dbReference type="InterPro" id="IPR011032">
    <property type="entry name" value="GroES-like_sf"/>
</dbReference>
<dbReference type="InterPro" id="IPR037124">
    <property type="entry name" value="Chaperonin_GroES_sf"/>
</dbReference>
<comment type="similarity">
    <text evidence="1 3 4">Belongs to the GroES chaperonin family.</text>
</comment>
<dbReference type="GO" id="GO:0005737">
    <property type="term" value="C:cytoplasm"/>
    <property type="evidence" value="ECO:0007669"/>
    <property type="project" value="UniProtKB-SubCell"/>
</dbReference>
<sequence length="96" mass="10543">MKLNPTSNHIILKPLDAEKTTASGIIIPDTVSKDKPEQAEVLAVGPGKVLEGGSRQPVEIKVGQKVLFKKYSPDEFEIDNQKYLVISEEDVIAIIE</sequence>
<accession>A0A2M8EPU5</accession>
<gene>
    <name evidence="3" type="primary">groES</name>
    <name evidence="3" type="synonym">groS</name>
    <name evidence="5" type="ORF">CO057_01215</name>
</gene>
<dbReference type="GO" id="GO:0005524">
    <property type="term" value="F:ATP binding"/>
    <property type="evidence" value="ECO:0007669"/>
    <property type="project" value="InterPro"/>
</dbReference>
<dbReference type="PANTHER" id="PTHR10772:SF58">
    <property type="entry name" value="CO-CHAPERONIN GROES"/>
    <property type="match status" value="1"/>
</dbReference>
<dbReference type="Pfam" id="PF00166">
    <property type="entry name" value="Cpn10"/>
    <property type="match status" value="1"/>
</dbReference>
<dbReference type="CDD" id="cd00320">
    <property type="entry name" value="cpn10"/>
    <property type="match status" value="1"/>
</dbReference>
<dbReference type="NCBIfam" id="NF001531">
    <property type="entry name" value="PRK00364.2-2"/>
    <property type="match status" value="1"/>
</dbReference>
<dbReference type="SMART" id="SM00883">
    <property type="entry name" value="Cpn10"/>
    <property type="match status" value="1"/>
</dbReference>
<dbReference type="PRINTS" id="PR00297">
    <property type="entry name" value="CHAPERONIN10"/>
</dbReference>
<dbReference type="SUPFAM" id="SSF50129">
    <property type="entry name" value="GroES-like"/>
    <property type="match status" value="1"/>
</dbReference>
<keyword evidence="2 3" id="KW-0143">Chaperone</keyword>
<dbReference type="FunFam" id="2.30.33.40:FF:000001">
    <property type="entry name" value="10 kDa chaperonin"/>
    <property type="match status" value="1"/>
</dbReference>
<comment type="subunit">
    <text evidence="3">Heptamer of 7 subunits arranged in a ring. Interacts with the chaperonin GroEL.</text>
</comment>
<dbReference type="GO" id="GO:0044183">
    <property type="term" value="F:protein folding chaperone"/>
    <property type="evidence" value="ECO:0007669"/>
    <property type="project" value="InterPro"/>
</dbReference>
<comment type="subcellular location">
    <subcellularLocation>
        <location evidence="3">Cytoplasm</location>
    </subcellularLocation>
</comment>
<dbReference type="InterPro" id="IPR020818">
    <property type="entry name" value="Chaperonin_GroES"/>
</dbReference>
<reference evidence="6" key="1">
    <citation type="submission" date="2017-09" db="EMBL/GenBank/DDBJ databases">
        <title>Depth-based differentiation of microbial function through sediment-hosted aquifers and enrichment of novel symbionts in the deep terrestrial subsurface.</title>
        <authorList>
            <person name="Probst A.J."/>
            <person name="Ladd B."/>
            <person name="Jarett J.K."/>
            <person name="Geller-Mcgrath D.E."/>
            <person name="Sieber C.M.K."/>
            <person name="Emerson J.B."/>
            <person name="Anantharaman K."/>
            <person name="Thomas B.C."/>
            <person name="Malmstrom R."/>
            <person name="Stieglmeier M."/>
            <person name="Klingl A."/>
            <person name="Woyke T."/>
            <person name="Ryan C.M."/>
            <person name="Banfield J.F."/>
        </authorList>
    </citation>
    <scope>NUCLEOTIDE SEQUENCE [LARGE SCALE GENOMIC DNA]</scope>
</reference>